<reference evidence="1" key="1">
    <citation type="submission" date="2018-11" db="EMBL/GenBank/DDBJ databases">
        <authorList>
            <consortium name="Pathogen Informatics"/>
        </authorList>
    </citation>
    <scope>NUCLEOTIDE SEQUENCE</scope>
</reference>
<gene>
    <name evidence="1" type="ORF">PXEA_LOCUS10272</name>
</gene>
<proteinExistence type="predicted"/>
<dbReference type="AlphaFoldDB" id="A0A448WPE0"/>
<comment type="caution">
    <text evidence="1">The sequence shown here is derived from an EMBL/GenBank/DDBJ whole genome shotgun (WGS) entry which is preliminary data.</text>
</comment>
<evidence type="ECO:0000313" key="2">
    <source>
        <dbReference type="Proteomes" id="UP000784294"/>
    </source>
</evidence>
<dbReference type="Proteomes" id="UP000784294">
    <property type="component" value="Unassembled WGS sequence"/>
</dbReference>
<organism evidence="1 2">
    <name type="scientific">Protopolystoma xenopodis</name>
    <dbReference type="NCBI Taxonomy" id="117903"/>
    <lineage>
        <taxon>Eukaryota</taxon>
        <taxon>Metazoa</taxon>
        <taxon>Spiralia</taxon>
        <taxon>Lophotrochozoa</taxon>
        <taxon>Platyhelminthes</taxon>
        <taxon>Monogenea</taxon>
        <taxon>Polyopisthocotylea</taxon>
        <taxon>Polystomatidea</taxon>
        <taxon>Polystomatidae</taxon>
        <taxon>Protopolystoma</taxon>
    </lineage>
</organism>
<sequence length="144" mass="15841">MALLASSKPRPASTGCMAAQATGRLRRQQNAANRCGATQAEPICSDHVMDPAIIRFASDAVGRWLSHRGSDNSSSLRVTFHTATIHLSCQPFAHSAFDPMRSQFDQPINRFRWPLIRADDRVAWAPYSASSARLPTHRLAIVAE</sequence>
<name>A0A448WPE0_9PLAT</name>
<dbReference type="EMBL" id="CAAALY010030027">
    <property type="protein sequence ID" value="VEL16832.1"/>
    <property type="molecule type" value="Genomic_DNA"/>
</dbReference>
<protein>
    <submittedName>
        <fullName evidence="1">Uncharacterized protein</fullName>
    </submittedName>
</protein>
<accession>A0A448WPE0</accession>
<evidence type="ECO:0000313" key="1">
    <source>
        <dbReference type="EMBL" id="VEL16832.1"/>
    </source>
</evidence>
<keyword evidence="2" id="KW-1185">Reference proteome</keyword>